<dbReference type="InterPro" id="IPR042241">
    <property type="entry name" value="GCP_C_sf"/>
</dbReference>
<feature type="domain" description="Gamma tubulin complex component C-terminal" evidence="8">
    <location>
        <begin position="1073"/>
        <end position="1211"/>
    </location>
</feature>
<feature type="region of interest" description="Disordered" evidence="7">
    <location>
        <begin position="887"/>
        <end position="938"/>
    </location>
</feature>
<evidence type="ECO:0000259" key="8">
    <source>
        <dbReference type="Pfam" id="PF04130"/>
    </source>
</evidence>
<feature type="coiled-coil region" evidence="6">
    <location>
        <begin position="704"/>
        <end position="769"/>
    </location>
</feature>
<dbReference type="Gene3D" id="1.20.120.1900">
    <property type="entry name" value="Gamma-tubulin complex, C-terminal domain"/>
    <property type="match status" value="1"/>
</dbReference>
<evidence type="ECO:0000313" key="10">
    <source>
        <dbReference type="Proteomes" id="UP001472866"/>
    </source>
</evidence>
<dbReference type="PANTHER" id="PTHR19302:SF70">
    <property type="entry name" value="GAMMA-TUBULIN COMPLEX COMPONENT 6"/>
    <property type="match status" value="1"/>
</dbReference>
<evidence type="ECO:0000256" key="2">
    <source>
        <dbReference type="ARBA" id="ARBA00010337"/>
    </source>
</evidence>
<comment type="subcellular location">
    <subcellularLocation>
        <location evidence="1">Cytoplasm</location>
        <location evidence="1">Cytoskeleton</location>
    </subcellularLocation>
</comment>
<keyword evidence="6" id="KW-0175">Coiled coil</keyword>
<name>A0AAX4PJP0_9CHLO</name>
<dbReference type="AlphaFoldDB" id="A0AAX4PJP0"/>
<sequence>MEATWGEGPPHPRASVLGLVGELTDRFTPLATAESRDYEGDQLRAKWRSRARGVCMQVILATGQTLTSRADAAGSAAEEERREDEVSANMLALRLGLARVDRDERCGAFLGGDEDGKLPNPTRAEALERLVAKSVVPTPVLRLLALLSPHSACGTAASGANRPGDVLAYDPELGRLLKGFLPSKARGLVPVPLAMGDDEEAVWDDDEVSPRGPSFFSESRTRARSELEATTSEPTQALALVRGNGGGFFAGTLGRLPAKDPPLPVAAAMARTPSRSAAELAARASPSRGGDRFGRVVEKMGRGFLASEVDLSRDQAFYLQGDTRGTPAADIKVVRTLLDVARGSLESIPRLLRMRLCWADYVSTQQMCADFVRGGVAVHNAKCLIQSLGQVEADPITQAFAATAERAAEVIDAEVQRIFAAGGGSSVTAGKAQASLADLSVSEFHEATSLARNHAERLADLLGCTTTFEEIKGAPGLLDSKWREVEFPAGVDLLDYLYRRCDGADGPERVLTQRLFLCSLEPFSRQCHEASFAHLRTNREEFVVAHGKACLDPSCSEGDEVSGLGLRAPPFLKELEPKIRLCCFQYNILKEFDHCVPVLSFLEHLSRAGEGAGVTLDATELERVRDRQDSVACAVDEAIDGLLSLLRTKRSFKQIASQTASRAKTMSVEKSAALAEEAALVESRRRRERRRELAEEMKSAAAVLRAARVAARSAEREADRLRLVEETQRRSEWIQEASGILREQAALRMKRVQKEIDRLNWRRQRMLLQPKRLSFEATTPESAKGEGEGEELAAREPDAMAVTPTILEEEEEEKEKEEGGLADENPPSNPVPAGDEGGDGTGQTSPVAAKMIVGPSAPPSPAPGGADRGGVGDALSRPIAAEGIAAGSAEVQAAKSEEDGTPAPDPEGRAAEVVLEEGETPAPGTAEEDNDDIAGGPYLEAPLPEALQVCVAQRVDLNYRCVSRLCVRYFLEEIRLADFFGVLRKVYLLEAGNFGHTFLSHVVEKGDGLGHLFDLAAARVSLATEWSDGPTTGDLGSLADPDLLREFLRASNNAGALAWLGLAEGADSRGDIAISWPYSLFVTPDALEEYQLVFAHLYQFKYLERELVLTWQSQQRDRRQRLGGSEGALREALLCNRMLRYVNGYLQKVGLRLQEIAEGFCGSLVGSETILEANRLHRECLCSCLDACFLRSKADAGARNLVQTSLQSIGELLSTDMKDPKNEARLSRAERRFENATAALAKVM</sequence>
<dbReference type="GO" id="GO:0031122">
    <property type="term" value="P:cytoplasmic microtubule organization"/>
    <property type="evidence" value="ECO:0007669"/>
    <property type="project" value="TreeGrafter"/>
</dbReference>
<dbReference type="GO" id="GO:0005874">
    <property type="term" value="C:microtubule"/>
    <property type="evidence" value="ECO:0007669"/>
    <property type="project" value="UniProtKB-KW"/>
</dbReference>
<dbReference type="GO" id="GO:0051321">
    <property type="term" value="P:meiotic cell cycle"/>
    <property type="evidence" value="ECO:0007669"/>
    <property type="project" value="TreeGrafter"/>
</dbReference>
<comment type="similarity">
    <text evidence="2">Belongs to the TUBGCP family.</text>
</comment>
<evidence type="ECO:0000256" key="3">
    <source>
        <dbReference type="ARBA" id="ARBA00022490"/>
    </source>
</evidence>
<gene>
    <name evidence="9" type="ORF">HKI87_13g74610</name>
</gene>
<dbReference type="Proteomes" id="UP001472866">
    <property type="component" value="Chromosome 13"/>
</dbReference>
<dbReference type="EMBL" id="CP151513">
    <property type="protein sequence ID" value="WZN65899.1"/>
    <property type="molecule type" value="Genomic_DNA"/>
</dbReference>
<dbReference type="GO" id="GO:0000278">
    <property type="term" value="P:mitotic cell cycle"/>
    <property type="evidence" value="ECO:0007669"/>
    <property type="project" value="TreeGrafter"/>
</dbReference>
<evidence type="ECO:0000256" key="6">
    <source>
        <dbReference type="SAM" id="Coils"/>
    </source>
</evidence>
<dbReference type="GO" id="GO:0051011">
    <property type="term" value="F:microtubule minus-end binding"/>
    <property type="evidence" value="ECO:0007669"/>
    <property type="project" value="TreeGrafter"/>
</dbReference>
<dbReference type="PANTHER" id="PTHR19302">
    <property type="entry name" value="GAMMA TUBULIN COMPLEX PROTEIN"/>
    <property type="match status" value="1"/>
</dbReference>
<keyword evidence="10" id="KW-1185">Reference proteome</keyword>
<proteinExistence type="inferred from homology"/>
<evidence type="ECO:0000313" key="9">
    <source>
        <dbReference type="EMBL" id="WZN65899.1"/>
    </source>
</evidence>
<dbReference type="Pfam" id="PF04130">
    <property type="entry name" value="GCP_C_terminal"/>
    <property type="match status" value="1"/>
</dbReference>
<organism evidence="9 10">
    <name type="scientific">Chloropicon roscoffensis</name>
    <dbReference type="NCBI Taxonomy" id="1461544"/>
    <lineage>
        <taxon>Eukaryota</taxon>
        <taxon>Viridiplantae</taxon>
        <taxon>Chlorophyta</taxon>
        <taxon>Chloropicophyceae</taxon>
        <taxon>Chloropicales</taxon>
        <taxon>Chloropicaceae</taxon>
        <taxon>Chloropicon</taxon>
    </lineage>
</organism>
<dbReference type="GO" id="GO:0043015">
    <property type="term" value="F:gamma-tubulin binding"/>
    <property type="evidence" value="ECO:0007669"/>
    <property type="project" value="InterPro"/>
</dbReference>
<keyword evidence="5" id="KW-0206">Cytoskeleton</keyword>
<feature type="region of interest" description="Disordered" evidence="7">
    <location>
        <begin position="203"/>
        <end position="231"/>
    </location>
</feature>
<evidence type="ECO:0000256" key="1">
    <source>
        <dbReference type="ARBA" id="ARBA00004245"/>
    </source>
</evidence>
<evidence type="ECO:0000256" key="5">
    <source>
        <dbReference type="ARBA" id="ARBA00023212"/>
    </source>
</evidence>
<reference evidence="9 10" key="1">
    <citation type="submission" date="2024-03" db="EMBL/GenBank/DDBJ databases">
        <title>Complete genome sequence of the green alga Chloropicon roscoffensis RCC1871.</title>
        <authorList>
            <person name="Lemieux C."/>
            <person name="Pombert J.-F."/>
            <person name="Otis C."/>
            <person name="Turmel M."/>
        </authorList>
    </citation>
    <scope>NUCLEOTIDE SEQUENCE [LARGE SCALE GENOMIC DNA]</scope>
    <source>
        <strain evidence="9 10">RCC1871</strain>
    </source>
</reference>
<dbReference type="GO" id="GO:0007020">
    <property type="term" value="P:microtubule nucleation"/>
    <property type="evidence" value="ECO:0007669"/>
    <property type="project" value="InterPro"/>
</dbReference>
<protein>
    <submittedName>
        <fullName evidence="9">Gamma-tubulin complex protein</fullName>
    </submittedName>
</protein>
<evidence type="ECO:0000256" key="7">
    <source>
        <dbReference type="SAM" id="MobiDB-lite"/>
    </source>
</evidence>
<accession>A0AAX4PJP0</accession>
<feature type="compositionally biased region" description="Basic and acidic residues" evidence="7">
    <location>
        <begin position="783"/>
        <end position="798"/>
    </location>
</feature>
<dbReference type="InterPro" id="IPR040457">
    <property type="entry name" value="GCP_C"/>
</dbReference>
<dbReference type="GO" id="GO:0051225">
    <property type="term" value="P:spindle assembly"/>
    <property type="evidence" value="ECO:0007669"/>
    <property type="project" value="TreeGrafter"/>
</dbReference>
<keyword evidence="4" id="KW-0493">Microtubule</keyword>
<dbReference type="GO" id="GO:0000930">
    <property type="term" value="C:gamma-tubulin complex"/>
    <property type="evidence" value="ECO:0007669"/>
    <property type="project" value="TreeGrafter"/>
</dbReference>
<dbReference type="InterPro" id="IPR007259">
    <property type="entry name" value="GCP"/>
</dbReference>
<dbReference type="GO" id="GO:0000922">
    <property type="term" value="C:spindle pole"/>
    <property type="evidence" value="ECO:0007669"/>
    <property type="project" value="InterPro"/>
</dbReference>
<keyword evidence="3" id="KW-0963">Cytoplasm</keyword>
<evidence type="ECO:0000256" key="4">
    <source>
        <dbReference type="ARBA" id="ARBA00022701"/>
    </source>
</evidence>
<feature type="region of interest" description="Disordered" evidence="7">
    <location>
        <begin position="772"/>
        <end position="874"/>
    </location>
</feature>